<keyword evidence="5" id="KW-0862">Zinc</keyword>
<dbReference type="GO" id="GO:0008270">
    <property type="term" value="F:zinc ion binding"/>
    <property type="evidence" value="ECO:0007669"/>
    <property type="project" value="UniProtKB-KW"/>
</dbReference>
<dbReference type="PROSITE" id="PS51192">
    <property type="entry name" value="HELICASE_ATP_BIND_1"/>
    <property type="match status" value="1"/>
</dbReference>
<evidence type="ECO:0000256" key="9">
    <source>
        <dbReference type="SAM" id="MobiDB-lite"/>
    </source>
</evidence>
<dbReference type="InterPro" id="IPR049730">
    <property type="entry name" value="SNF2/RAD54-like_C"/>
</dbReference>
<dbReference type="InterPro" id="IPR001841">
    <property type="entry name" value="Znf_RING"/>
</dbReference>
<evidence type="ECO:0000256" key="8">
    <source>
        <dbReference type="SAM" id="Coils"/>
    </source>
</evidence>
<dbReference type="Gene3D" id="3.40.50.300">
    <property type="entry name" value="P-loop containing nucleotide triphosphate hydrolases"/>
    <property type="match status" value="1"/>
</dbReference>
<keyword evidence="1" id="KW-0479">Metal-binding</keyword>
<keyword evidence="6" id="KW-0067">ATP-binding</keyword>
<dbReference type="Pfam" id="PF00176">
    <property type="entry name" value="SNF2-rel_dom"/>
    <property type="match status" value="1"/>
</dbReference>
<feature type="domain" description="RING-type" evidence="10">
    <location>
        <begin position="1112"/>
        <end position="1150"/>
    </location>
</feature>
<evidence type="ECO:0000256" key="7">
    <source>
        <dbReference type="PROSITE-ProRule" id="PRU00175"/>
    </source>
</evidence>
<keyword evidence="2" id="KW-0547">Nucleotide-binding</keyword>
<dbReference type="GO" id="GO:0005524">
    <property type="term" value="F:ATP binding"/>
    <property type="evidence" value="ECO:0007669"/>
    <property type="project" value="InterPro"/>
</dbReference>
<dbReference type="InterPro" id="IPR052583">
    <property type="entry name" value="ATP-helicase/E3_Ub-Ligase"/>
</dbReference>
<proteinExistence type="predicted"/>
<feature type="domain" description="Helicase C-terminal" evidence="12">
    <location>
        <begin position="1219"/>
        <end position="1374"/>
    </location>
</feature>
<evidence type="ECO:0000256" key="4">
    <source>
        <dbReference type="ARBA" id="ARBA00022801"/>
    </source>
</evidence>
<evidence type="ECO:0000256" key="2">
    <source>
        <dbReference type="ARBA" id="ARBA00022741"/>
    </source>
</evidence>
<dbReference type="EMBL" id="JAPUFD010000013">
    <property type="protein sequence ID" value="MDI1491180.1"/>
    <property type="molecule type" value="Genomic_DNA"/>
</dbReference>
<dbReference type="Pfam" id="PF00271">
    <property type="entry name" value="Helicase_C"/>
    <property type="match status" value="1"/>
</dbReference>
<name>A0AA43QVQ4_9LECA</name>
<dbReference type="SMART" id="SM00487">
    <property type="entry name" value="DEXDc"/>
    <property type="match status" value="1"/>
</dbReference>
<dbReference type="Pfam" id="PF26021">
    <property type="entry name" value="Ferritin_C144_05"/>
    <property type="match status" value="1"/>
</dbReference>
<accession>A0AA43QVQ4</accession>
<dbReference type="InterPro" id="IPR000330">
    <property type="entry name" value="SNF2_N"/>
</dbReference>
<dbReference type="InterPro" id="IPR059033">
    <property type="entry name" value="C144_05_dom"/>
</dbReference>
<keyword evidence="4" id="KW-0378">Hydrolase</keyword>
<keyword evidence="8" id="KW-0175">Coiled coil</keyword>
<dbReference type="GO" id="GO:0005634">
    <property type="term" value="C:nucleus"/>
    <property type="evidence" value="ECO:0007669"/>
    <property type="project" value="TreeGrafter"/>
</dbReference>
<dbReference type="InterPro" id="IPR017907">
    <property type="entry name" value="Znf_RING_CS"/>
</dbReference>
<dbReference type="GO" id="GO:0000209">
    <property type="term" value="P:protein polyubiquitination"/>
    <property type="evidence" value="ECO:0007669"/>
    <property type="project" value="TreeGrafter"/>
</dbReference>
<dbReference type="Gene3D" id="3.40.50.10810">
    <property type="entry name" value="Tandem AAA-ATPase domain"/>
    <property type="match status" value="1"/>
</dbReference>
<evidence type="ECO:0000259" key="12">
    <source>
        <dbReference type="PROSITE" id="PS51194"/>
    </source>
</evidence>
<dbReference type="GO" id="GO:0016787">
    <property type="term" value="F:hydrolase activity"/>
    <property type="evidence" value="ECO:0007669"/>
    <property type="project" value="UniProtKB-KW"/>
</dbReference>
<dbReference type="InterPro" id="IPR014001">
    <property type="entry name" value="Helicase_ATP-bd"/>
</dbReference>
<reference evidence="13" key="1">
    <citation type="journal article" date="2023" name="Genome Biol. Evol.">
        <title>First Whole Genome Sequence and Flow Cytometry Genome Size Data for the Lichen-Forming Fungus Ramalina farinacea (Ascomycota).</title>
        <authorList>
            <person name="Llewellyn T."/>
            <person name="Mian S."/>
            <person name="Hill R."/>
            <person name="Leitch I.J."/>
            <person name="Gaya E."/>
        </authorList>
    </citation>
    <scope>NUCLEOTIDE SEQUENCE</scope>
    <source>
        <strain evidence="13">LIQ254RAFAR</strain>
    </source>
</reference>
<dbReference type="PANTHER" id="PTHR45865:SF1">
    <property type="entry name" value="E3 UBIQUITIN-PROTEIN LIGASE SHPRH"/>
    <property type="match status" value="1"/>
</dbReference>
<sequence>MNYSSVRLEVNEPIPDELDTYLKGGSPSTRATGDEYQNGPRKRRKLESQETNVASEYGPDAITLARVDINLIFHQPNAISDPLRLPLSTDVTGHVRPVLLSGFEELSSSLPRSKATLHLSTLDRIPIGGLTLHGQIDENQVTALKYAIALTSPSRNVTSRSSFTITLDPPSHSPSAADIVSLSLTSRIHVHNARSLLEHPGLPRSPEFLDLFGPLPSANGRPWSTREFYDNVYVPDSRGNPSLSPIEGLQCTLYPFQKRAVQWLLGRESLSIRDGSDNPGAFLHGFQKTQDADGRPCYFSRLFGLATTDVEMLQASRDSLSGGILAEEMGLGKTVEVIALICANKFKLERASCSEESVTQSPATLIITPPAILQQWKDEMRILAPHLNVTTYNGMRIEASQNDEEALIRKCLRHDVVLTTYSTLARDIHHSEAPVKNLRHVKRYKKRLSPLTQILWWRVVLDEAQMVESGVSNAAKVASLIPRQHAWCVSGTPAKSAKDLLGLLTFLHYKPYSEKPAIWRRLVSQHRDLLGELFKGITLRHTKAQIRDDVKLPLQKRIVITTPFTPVEEQHYSGLFQQMADECAFDLDGGPLRDDWDPEDPHTIETMRTWLARLRQTCLHPEVGSRNRKALGNSKGPLRTVAEVLEVMMEQNELSTRTEQRNVLLSQIRRGQIHEHAEQSQSALKIWQQTLEEARTLVQESRRQLQVELDRLDKNEPTTVTEPEQEAHSIARTGPHRQRLRAAIEIEHTCLFFIANAYFQLKSQEIAKDHLDHEHGGNNLSERPLSDAAKELESQEELFYDLAKALRRELLLESRERVDATVNKIRQHQGSMVHIPSIGSIKDHGGIQARAVYERVSRLLAIANDQAKHIMVWRSKAIELLTVSLVDEDDSDVQGNEYEMSTKQQDEVYAFVDAFRALVSDRHDVLTGQDNILIDHEMNLILKEAKEGRGHAPQLMIQLLEQRQTLRPEKSLGSVRGLISELRELKTRLRGSVEQSNARAAAESLIVNSILQRLHQINLEQSKITPALDKDVELVKETMNLRLEYYRQLQAISDTVAPFEEEMDPDTRQEVLNKKLESEEHMRARIATLKSKGRYLEHIRLEASDTQSQRTCIICTSTFETGVLTSCGHTFCADCLRLWWGQHRNCPTCKKHLSRNDFHQITFKPKSTTIEEESVDTPDSVTRATGPRSSVIYSGVQESILNQIKDIDLDGSFGTKIDSLARHLLWIRHHDAGAKSIVFSQYRDFLDVLGRAFSQFKISYTGIDKKDGIQRFKNEVGVECFFLHAAAQSSGLNLVNATHVILCEPLINTAIELQAIARVHRIGQHHETTVWMYLVEGTVEKSIYDISVQRRLALLGQVQGHGDQAVENQLDDANNLEMEQTPISSVLTKGSSGGELVKEEDLWNAGVWLGMLFVLFASAAPASARISAQH</sequence>
<comment type="caution">
    <text evidence="13">The sequence shown here is derived from an EMBL/GenBank/DDBJ whole genome shotgun (WGS) entry which is preliminary data.</text>
</comment>
<feature type="domain" description="Helicase ATP-binding" evidence="11">
    <location>
        <begin position="314"/>
        <end position="511"/>
    </location>
</feature>
<feature type="coiled-coil region" evidence="8">
    <location>
        <begin position="684"/>
        <end position="715"/>
    </location>
</feature>
<protein>
    <submittedName>
        <fullName evidence="13">Uncharacterized protein</fullName>
    </submittedName>
</protein>
<dbReference type="GO" id="GO:0006974">
    <property type="term" value="P:DNA damage response"/>
    <property type="evidence" value="ECO:0007669"/>
    <property type="project" value="TreeGrafter"/>
</dbReference>
<evidence type="ECO:0000256" key="1">
    <source>
        <dbReference type="ARBA" id="ARBA00022723"/>
    </source>
</evidence>
<dbReference type="SUPFAM" id="SSF57850">
    <property type="entry name" value="RING/U-box"/>
    <property type="match status" value="1"/>
</dbReference>
<dbReference type="Pfam" id="PF13923">
    <property type="entry name" value="zf-C3HC4_2"/>
    <property type="match status" value="1"/>
</dbReference>
<dbReference type="InterPro" id="IPR027417">
    <property type="entry name" value="P-loop_NTPase"/>
</dbReference>
<gene>
    <name evidence="13" type="ORF">OHK93_002387</name>
</gene>
<keyword evidence="3 7" id="KW-0863">Zinc-finger</keyword>
<evidence type="ECO:0000256" key="5">
    <source>
        <dbReference type="ARBA" id="ARBA00022833"/>
    </source>
</evidence>
<feature type="region of interest" description="Disordered" evidence="9">
    <location>
        <begin position="21"/>
        <end position="53"/>
    </location>
</feature>
<dbReference type="SMART" id="SM00184">
    <property type="entry name" value="RING"/>
    <property type="match status" value="1"/>
</dbReference>
<dbReference type="PROSITE" id="PS00518">
    <property type="entry name" value="ZF_RING_1"/>
    <property type="match status" value="1"/>
</dbReference>
<dbReference type="Gene3D" id="3.30.40.10">
    <property type="entry name" value="Zinc/RING finger domain, C3HC4 (zinc finger)"/>
    <property type="match status" value="1"/>
</dbReference>
<dbReference type="InterPro" id="IPR013083">
    <property type="entry name" value="Znf_RING/FYVE/PHD"/>
</dbReference>
<dbReference type="SUPFAM" id="SSF52540">
    <property type="entry name" value="P-loop containing nucleoside triphosphate hydrolases"/>
    <property type="match status" value="2"/>
</dbReference>
<dbReference type="PROSITE" id="PS51194">
    <property type="entry name" value="HELICASE_CTER"/>
    <property type="match status" value="1"/>
</dbReference>
<keyword evidence="14" id="KW-1185">Reference proteome</keyword>
<evidence type="ECO:0000256" key="3">
    <source>
        <dbReference type="ARBA" id="ARBA00022771"/>
    </source>
</evidence>
<organism evidence="13 14">
    <name type="scientific">Ramalina farinacea</name>
    <dbReference type="NCBI Taxonomy" id="258253"/>
    <lineage>
        <taxon>Eukaryota</taxon>
        <taxon>Fungi</taxon>
        <taxon>Dikarya</taxon>
        <taxon>Ascomycota</taxon>
        <taxon>Pezizomycotina</taxon>
        <taxon>Lecanoromycetes</taxon>
        <taxon>OSLEUM clade</taxon>
        <taxon>Lecanoromycetidae</taxon>
        <taxon>Lecanorales</taxon>
        <taxon>Lecanorineae</taxon>
        <taxon>Ramalinaceae</taxon>
        <taxon>Ramalina</taxon>
    </lineage>
</organism>
<dbReference type="InterPro" id="IPR001650">
    <property type="entry name" value="Helicase_C-like"/>
</dbReference>
<dbReference type="PROSITE" id="PS50089">
    <property type="entry name" value="ZF_RING_2"/>
    <property type="match status" value="1"/>
</dbReference>
<dbReference type="SMART" id="SM00490">
    <property type="entry name" value="HELICc"/>
    <property type="match status" value="1"/>
</dbReference>
<dbReference type="Proteomes" id="UP001161017">
    <property type="component" value="Unassembled WGS sequence"/>
</dbReference>
<dbReference type="InterPro" id="IPR038718">
    <property type="entry name" value="SNF2-like_sf"/>
</dbReference>
<dbReference type="CDD" id="cd18793">
    <property type="entry name" value="SF2_C_SNF"/>
    <property type="match status" value="1"/>
</dbReference>
<evidence type="ECO:0000313" key="14">
    <source>
        <dbReference type="Proteomes" id="UP001161017"/>
    </source>
</evidence>
<dbReference type="GO" id="GO:0061630">
    <property type="term" value="F:ubiquitin protein ligase activity"/>
    <property type="evidence" value="ECO:0007669"/>
    <property type="project" value="TreeGrafter"/>
</dbReference>
<evidence type="ECO:0000259" key="11">
    <source>
        <dbReference type="PROSITE" id="PS51192"/>
    </source>
</evidence>
<dbReference type="PANTHER" id="PTHR45865">
    <property type="entry name" value="E3 UBIQUITIN-PROTEIN LIGASE SHPRH FAMILY MEMBER"/>
    <property type="match status" value="1"/>
</dbReference>
<evidence type="ECO:0000259" key="10">
    <source>
        <dbReference type="PROSITE" id="PS50089"/>
    </source>
</evidence>
<evidence type="ECO:0000256" key="6">
    <source>
        <dbReference type="ARBA" id="ARBA00022840"/>
    </source>
</evidence>
<evidence type="ECO:0000313" key="13">
    <source>
        <dbReference type="EMBL" id="MDI1491180.1"/>
    </source>
</evidence>